<dbReference type="Pfam" id="PF00104">
    <property type="entry name" value="Hormone_recep"/>
    <property type="match status" value="1"/>
</dbReference>
<dbReference type="SMART" id="SM00430">
    <property type="entry name" value="HOLI"/>
    <property type="match status" value="1"/>
</dbReference>
<dbReference type="Gene3D" id="1.10.565.10">
    <property type="entry name" value="Retinoid X Receptor"/>
    <property type="match status" value="1"/>
</dbReference>
<feature type="non-terminal residue" evidence="5">
    <location>
        <position position="1"/>
    </location>
</feature>
<evidence type="ECO:0000256" key="1">
    <source>
        <dbReference type="ARBA" id="ARBA00023015"/>
    </source>
</evidence>
<gene>
    <name evidence="5" type="ORF">PMAYCL1PPCAC_31756</name>
</gene>
<evidence type="ECO:0000256" key="2">
    <source>
        <dbReference type="ARBA" id="ARBA00023163"/>
    </source>
</evidence>
<reference evidence="6" key="1">
    <citation type="submission" date="2022-10" db="EMBL/GenBank/DDBJ databases">
        <title>Genome assembly of Pristionchus species.</title>
        <authorList>
            <person name="Yoshida K."/>
            <person name="Sommer R.J."/>
        </authorList>
    </citation>
    <scope>NUCLEOTIDE SEQUENCE [LARGE SCALE GENOMIC DNA]</scope>
    <source>
        <strain evidence="6">RS5460</strain>
    </source>
</reference>
<dbReference type="SUPFAM" id="SSF48508">
    <property type="entry name" value="Nuclear receptor ligand-binding domain"/>
    <property type="match status" value="1"/>
</dbReference>
<dbReference type="GO" id="GO:0003700">
    <property type="term" value="F:DNA-binding transcription factor activity"/>
    <property type="evidence" value="ECO:0007669"/>
    <property type="project" value="TreeGrafter"/>
</dbReference>
<name>A0AAN5IFT3_9BILA</name>
<dbReference type="PANTHER" id="PTHR46011">
    <property type="entry name" value="NUCLEAR HORMONE RECEPTOR FAMILY MEMBER NHR-86-RELATED"/>
    <property type="match status" value="1"/>
</dbReference>
<protein>
    <recommendedName>
        <fullName evidence="4">NR LBD domain-containing protein</fullName>
    </recommendedName>
</protein>
<dbReference type="InterPro" id="IPR000536">
    <property type="entry name" value="Nucl_hrmn_rcpt_lig-bd"/>
</dbReference>
<dbReference type="EMBL" id="BTRK01000006">
    <property type="protein sequence ID" value="GMR61561.1"/>
    <property type="molecule type" value="Genomic_DNA"/>
</dbReference>
<feature type="domain" description="NR LBD" evidence="4">
    <location>
        <begin position="63"/>
        <end position="317"/>
    </location>
</feature>
<evidence type="ECO:0000256" key="3">
    <source>
        <dbReference type="ARBA" id="ARBA00023170"/>
    </source>
</evidence>
<dbReference type="PANTHER" id="PTHR46011:SF6">
    <property type="entry name" value="HIGH ZINC ACTIVATED NUCLEAR RECEPTOR PROTEIN"/>
    <property type="match status" value="1"/>
</dbReference>
<keyword evidence="6" id="KW-1185">Reference proteome</keyword>
<dbReference type="AlphaFoldDB" id="A0AAN5IFT3"/>
<accession>A0AAN5IFT3</accession>
<keyword evidence="3" id="KW-0675">Receptor</keyword>
<dbReference type="PROSITE" id="PS51843">
    <property type="entry name" value="NR_LBD"/>
    <property type="match status" value="1"/>
</dbReference>
<proteinExistence type="predicted"/>
<comment type="caution">
    <text evidence="5">The sequence shown here is derived from an EMBL/GenBank/DDBJ whole genome shotgun (WGS) entry which is preliminary data.</text>
</comment>
<sequence length="327" mass="37814">EGNSSCRQCRLDRWNDVIKKCYQGLEMALAPSCSSSSNSPTLSSPGIPSLICEPSLIDRVRLYYQRLSAVRRNHELALRGVIMDPYTASRDEYEIVPCTYQVMNQSVRIMVSSLFDFAAALLPEFIELPLSDKWLLIRNFQSSFHCIESHMRTQRYFTMESGRCFSTYTTYLSTDNSAVYFSDCTNKTHIGEAARMLEQCIRENCHRIRDHLNRVRPSDDEFMALMVIAFWSIDSINAHESLLDLASRYRTKTLSRLMTGYKETIGAVEGAVRIGELYGILDIIKRAEANMKWEFEVYRVLDLFEDDTYMYAMQSHKPDTICRSLIY</sequence>
<evidence type="ECO:0000313" key="6">
    <source>
        <dbReference type="Proteomes" id="UP001328107"/>
    </source>
</evidence>
<dbReference type="Proteomes" id="UP001328107">
    <property type="component" value="Unassembled WGS sequence"/>
</dbReference>
<keyword evidence="2" id="KW-0804">Transcription</keyword>
<evidence type="ECO:0000259" key="4">
    <source>
        <dbReference type="PROSITE" id="PS51843"/>
    </source>
</evidence>
<keyword evidence="1" id="KW-0805">Transcription regulation</keyword>
<evidence type="ECO:0000313" key="5">
    <source>
        <dbReference type="EMBL" id="GMR61561.1"/>
    </source>
</evidence>
<dbReference type="GO" id="GO:0005634">
    <property type="term" value="C:nucleus"/>
    <property type="evidence" value="ECO:0007669"/>
    <property type="project" value="TreeGrafter"/>
</dbReference>
<dbReference type="InterPro" id="IPR035500">
    <property type="entry name" value="NHR-like_dom_sf"/>
</dbReference>
<organism evidence="5 6">
    <name type="scientific">Pristionchus mayeri</name>
    <dbReference type="NCBI Taxonomy" id="1317129"/>
    <lineage>
        <taxon>Eukaryota</taxon>
        <taxon>Metazoa</taxon>
        <taxon>Ecdysozoa</taxon>
        <taxon>Nematoda</taxon>
        <taxon>Chromadorea</taxon>
        <taxon>Rhabditida</taxon>
        <taxon>Rhabditina</taxon>
        <taxon>Diplogasteromorpha</taxon>
        <taxon>Diplogasteroidea</taxon>
        <taxon>Neodiplogasteridae</taxon>
        <taxon>Pristionchus</taxon>
    </lineage>
</organism>